<dbReference type="Proteomes" id="UP001596067">
    <property type="component" value="Unassembled WGS sequence"/>
</dbReference>
<dbReference type="Gene3D" id="1.10.10.10">
    <property type="entry name" value="Winged helix-like DNA-binding domain superfamily/Winged helix DNA-binding domain"/>
    <property type="match status" value="1"/>
</dbReference>
<dbReference type="PROSITE" id="PS51077">
    <property type="entry name" value="HTH_ICLR"/>
    <property type="match status" value="1"/>
</dbReference>
<dbReference type="PANTHER" id="PTHR30136:SF39">
    <property type="entry name" value="TRANSCRIPTIONAL REGULATORY PROTEIN"/>
    <property type="match status" value="1"/>
</dbReference>
<dbReference type="InterPro" id="IPR050707">
    <property type="entry name" value="HTH_MetabolicPath_Reg"/>
</dbReference>
<dbReference type="Pfam" id="PF09339">
    <property type="entry name" value="HTH_IclR"/>
    <property type="match status" value="1"/>
</dbReference>
<accession>A0ABW1ET22</accession>
<dbReference type="InterPro" id="IPR036388">
    <property type="entry name" value="WH-like_DNA-bd_sf"/>
</dbReference>
<sequence>MTGTATGRPSSGVGVLDKTSLLLGVLAGGPASLRTLSDVTGLSRATVHRLALALESIRLLTRDAQGRFLIGPRIGELADEAGRDRLLQGADAVLADLRVRTGASARLYRRQGDLRICVATAEGPGTGRQARSALGVALPMKAGAGAQALLAWEDPDELGRAMRGAGFGAVTLTNVRRQGWAQSLGAGELGFAAVAVPVRGAAGRVVAALVLDGPVTLLSRAPGRLHGGLLIDAAARLGAGLT</sequence>
<dbReference type="InterPro" id="IPR029016">
    <property type="entry name" value="GAF-like_dom_sf"/>
</dbReference>
<evidence type="ECO:0000256" key="3">
    <source>
        <dbReference type="ARBA" id="ARBA00023163"/>
    </source>
</evidence>
<dbReference type="SMART" id="SM00346">
    <property type="entry name" value="HTH_ICLR"/>
    <property type="match status" value="1"/>
</dbReference>
<evidence type="ECO:0000259" key="5">
    <source>
        <dbReference type="PROSITE" id="PS51078"/>
    </source>
</evidence>
<dbReference type="PANTHER" id="PTHR30136">
    <property type="entry name" value="HELIX-TURN-HELIX TRANSCRIPTIONAL REGULATOR, ICLR FAMILY"/>
    <property type="match status" value="1"/>
</dbReference>
<keyword evidence="2" id="KW-0238">DNA-binding</keyword>
<dbReference type="PROSITE" id="PS51078">
    <property type="entry name" value="ICLR_ED"/>
    <property type="match status" value="1"/>
</dbReference>
<feature type="domain" description="IclR-ED" evidence="5">
    <location>
        <begin position="73"/>
        <end position="242"/>
    </location>
</feature>
<dbReference type="EMBL" id="JBHSOD010000007">
    <property type="protein sequence ID" value="MFC5884924.1"/>
    <property type="molecule type" value="Genomic_DNA"/>
</dbReference>
<dbReference type="InterPro" id="IPR005471">
    <property type="entry name" value="Tscrpt_reg_IclR_N"/>
</dbReference>
<dbReference type="Pfam" id="PF01614">
    <property type="entry name" value="IclR_C"/>
    <property type="match status" value="1"/>
</dbReference>
<keyword evidence="1" id="KW-0805">Transcription regulation</keyword>
<feature type="domain" description="HTH iclR-type" evidence="4">
    <location>
        <begin position="13"/>
        <end position="72"/>
    </location>
</feature>
<dbReference type="InterPro" id="IPR014757">
    <property type="entry name" value="Tscrpt_reg_IclR_C"/>
</dbReference>
<keyword evidence="3" id="KW-0804">Transcription</keyword>
<name>A0ABW1ET22_9ACTN</name>
<dbReference type="InterPro" id="IPR036390">
    <property type="entry name" value="WH_DNA-bd_sf"/>
</dbReference>
<proteinExistence type="predicted"/>
<keyword evidence="7" id="KW-1185">Reference proteome</keyword>
<gene>
    <name evidence="6" type="ORF">ACFP0N_08050</name>
</gene>
<evidence type="ECO:0000256" key="1">
    <source>
        <dbReference type="ARBA" id="ARBA00023015"/>
    </source>
</evidence>
<evidence type="ECO:0000313" key="7">
    <source>
        <dbReference type="Proteomes" id="UP001596067"/>
    </source>
</evidence>
<evidence type="ECO:0000313" key="6">
    <source>
        <dbReference type="EMBL" id="MFC5884924.1"/>
    </source>
</evidence>
<comment type="caution">
    <text evidence="6">The sequence shown here is derived from an EMBL/GenBank/DDBJ whole genome shotgun (WGS) entry which is preliminary data.</text>
</comment>
<dbReference type="Gene3D" id="3.30.450.40">
    <property type="match status" value="1"/>
</dbReference>
<dbReference type="RefSeq" id="WP_313762792.1">
    <property type="nucleotide sequence ID" value="NZ_BAAAVH010000039.1"/>
</dbReference>
<dbReference type="SUPFAM" id="SSF55781">
    <property type="entry name" value="GAF domain-like"/>
    <property type="match status" value="1"/>
</dbReference>
<reference evidence="7" key="1">
    <citation type="journal article" date="2019" name="Int. J. Syst. Evol. Microbiol.">
        <title>The Global Catalogue of Microorganisms (GCM) 10K type strain sequencing project: providing services to taxonomists for standard genome sequencing and annotation.</title>
        <authorList>
            <consortium name="The Broad Institute Genomics Platform"/>
            <consortium name="The Broad Institute Genome Sequencing Center for Infectious Disease"/>
            <person name="Wu L."/>
            <person name="Ma J."/>
        </authorList>
    </citation>
    <scope>NUCLEOTIDE SEQUENCE [LARGE SCALE GENOMIC DNA]</scope>
    <source>
        <strain evidence="7">CGMCC 4.1469</strain>
    </source>
</reference>
<evidence type="ECO:0000256" key="2">
    <source>
        <dbReference type="ARBA" id="ARBA00023125"/>
    </source>
</evidence>
<protein>
    <submittedName>
        <fullName evidence="6">IclR family transcriptional regulator</fullName>
    </submittedName>
</protein>
<dbReference type="SUPFAM" id="SSF46785">
    <property type="entry name" value="Winged helix' DNA-binding domain"/>
    <property type="match status" value="1"/>
</dbReference>
<evidence type="ECO:0000259" key="4">
    <source>
        <dbReference type="PROSITE" id="PS51077"/>
    </source>
</evidence>
<organism evidence="6 7">
    <name type="scientific">Kitasatospora aburaviensis</name>
    <dbReference type="NCBI Taxonomy" id="67265"/>
    <lineage>
        <taxon>Bacteria</taxon>
        <taxon>Bacillati</taxon>
        <taxon>Actinomycetota</taxon>
        <taxon>Actinomycetes</taxon>
        <taxon>Kitasatosporales</taxon>
        <taxon>Streptomycetaceae</taxon>
        <taxon>Kitasatospora</taxon>
    </lineage>
</organism>